<dbReference type="Proteomes" id="UP001059041">
    <property type="component" value="Linkage Group LG10"/>
</dbReference>
<evidence type="ECO:0000313" key="2">
    <source>
        <dbReference type="Proteomes" id="UP001059041"/>
    </source>
</evidence>
<feature type="non-terminal residue" evidence="1">
    <location>
        <position position="1"/>
    </location>
</feature>
<sequence length="50" mass="5689">LHKRKDLNHVLGTWEWASLLRQPPKTPQQLHSNTIATAQNALAVGRQLLH</sequence>
<name>A0A9W7WME8_TRIRA</name>
<comment type="caution">
    <text evidence="1">The sequence shown here is derived from an EMBL/GenBank/DDBJ whole genome shotgun (WGS) entry which is preliminary data.</text>
</comment>
<dbReference type="EMBL" id="JAFHDT010000010">
    <property type="protein sequence ID" value="KAI7804318.1"/>
    <property type="molecule type" value="Genomic_DNA"/>
</dbReference>
<dbReference type="AlphaFoldDB" id="A0A9W7WME8"/>
<proteinExistence type="predicted"/>
<accession>A0A9W7WME8</accession>
<reference evidence="1" key="1">
    <citation type="submission" date="2021-02" db="EMBL/GenBank/DDBJ databases">
        <title>Comparative genomics reveals that relaxation of natural selection precedes convergent phenotypic evolution of cavefish.</title>
        <authorList>
            <person name="Peng Z."/>
        </authorList>
    </citation>
    <scope>NUCLEOTIDE SEQUENCE</scope>
    <source>
        <tissue evidence="1">Muscle</tissue>
    </source>
</reference>
<keyword evidence="2" id="KW-1185">Reference proteome</keyword>
<organism evidence="1 2">
    <name type="scientific">Triplophysa rosa</name>
    <name type="common">Cave loach</name>
    <dbReference type="NCBI Taxonomy" id="992332"/>
    <lineage>
        <taxon>Eukaryota</taxon>
        <taxon>Metazoa</taxon>
        <taxon>Chordata</taxon>
        <taxon>Craniata</taxon>
        <taxon>Vertebrata</taxon>
        <taxon>Euteleostomi</taxon>
        <taxon>Actinopterygii</taxon>
        <taxon>Neopterygii</taxon>
        <taxon>Teleostei</taxon>
        <taxon>Ostariophysi</taxon>
        <taxon>Cypriniformes</taxon>
        <taxon>Nemacheilidae</taxon>
        <taxon>Triplophysa</taxon>
    </lineage>
</organism>
<gene>
    <name evidence="1" type="ORF">IRJ41_005878</name>
</gene>
<protein>
    <submittedName>
        <fullName evidence="1">Uncharacterized protein</fullName>
    </submittedName>
</protein>
<feature type="non-terminal residue" evidence="1">
    <location>
        <position position="50"/>
    </location>
</feature>
<evidence type="ECO:0000313" key="1">
    <source>
        <dbReference type="EMBL" id="KAI7804318.1"/>
    </source>
</evidence>